<feature type="region of interest" description="Disordered" evidence="1">
    <location>
        <begin position="89"/>
        <end position="136"/>
    </location>
</feature>
<sequence length="171" mass="19387">MRQQKPRLRKKQADSSGSGGGGIGQAQHKDRFIDLAQAALEEANLEEERKGVIHEVMEALIAKSGAPLVAEVISEQLRSQDVIERIAEHHEEDRRRINSSPHMTRVDSTDSVNSLKAPDDEELEQEDEQSNQKAGDDRPDTWVLFAEYLWRFFRVLLLASLVGLVYHFLNV</sequence>
<evidence type="ECO:0000256" key="2">
    <source>
        <dbReference type="SAM" id="Phobius"/>
    </source>
</evidence>
<accession>A0A8H4B9Y1</accession>
<feature type="compositionally biased region" description="Acidic residues" evidence="1">
    <location>
        <begin position="119"/>
        <end position="129"/>
    </location>
</feature>
<evidence type="ECO:0000313" key="3">
    <source>
        <dbReference type="EMBL" id="KAF1798345.1"/>
    </source>
</evidence>
<feature type="compositionally biased region" description="Basic residues" evidence="1">
    <location>
        <begin position="1"/>
        <end position="10"/>
    </location>
</feature>
<keyword evidence="2" id="KW-1133">Transmembrane helix</keyword>
<keyword evidence="2" id="KW-0472">Membrane</keyword>
<protein>
    <submittedName>
        <fullName evidence="3">Uncharacterized protein</fullName>
    </submittedName>
</protein>
<proteinExistence type="predicted"/>
<dbReference type="Proteomes" id="UP000469890">
    <property type="component" value="Unassembled WGS sequence"/>
</dbReference>
<reference evidence="3 4" key="1">
    <citation type="submission" date="2019-09" db="EMBL/GenBank/DDBJ databases">
        <authorList>
            <consortium name="DOE Joint Genome Institute"/>
            <person name="Mondo S.J."/>
            <person name="Navarro-Mendoza M.I."/>
            <person name="Perez-Arques C."/>
            <person name="Panchal S."/>
            <person name="Nicolas F.E."/>
            <person name="Ganguly P."/>
            <person name="Pangilinan J."/>
            <person name="Grigoriev I."/>
            <person name="Heitman J."/>
            <person name="Sanya K."/>
            <person name="Garre V."/>
        </authorList>
    </citation>
    <scope>NUCLEOTIDE SEQUENCE [LARGE SCALE GENOMIC DNA]</scope>
    <source>
        <strain evidence="3 4">MU402</strain>
    </source>
</reference>
<feature type="region of interest" description="Disordered" evidence="1">
    <location>
        <begin position="1"/>
        <end position="29"/>
    </location>
</feature>
<dbReference type="EMBL" id="JAAECE010000007">
    <property type="protein sequence ID" value="KAF1798345.1"/>
    <property type="molecule type" value="Genomic_DNA"/>
</dbReference>
<evidence type="ECO:0000256" key="1">
    <source>
        <dbReference type="SAM" id="MobiDB-lite"/>
    </source>
</evidence>
<feature type="transmembrane region" description="Helical" evidence="2">
    <location>
        <begin position="148"/>
        <end position="169"/>
    </location>
</feature>
<comment type="caution">
    <text evidence="3">The sequence shown here is derived from an EMBL/GenBank/DDBJ whole genome shotgun (WGS) entry which is preliminary data.</text>
</comment>
<dbReference type="AlphaFoldDB" id="A0A8H4B9Y1"/>
<keyword evidence="2" id="KW-0812">Transmembrane</keyword>
<evidence type="ECO:0000313" key="4">
    <source>
        <dbReference type="Proteomes" id="UP000469890"/>
    </source>
</evidence>
<organism evidence="3 4">
    <name type="scientific">Mucor circinelloides f. lusitanicus</name>
    <name type="common">Mucor racemosus var. lusitanicus</name>
    <dbReference type="NCBI Taxonomy" id="29924"/>
    <lineage>
        <taxon>Eukaryota</taxon>
        <taxon>Fungi</taxon>
        <taxon>Fungi incertae sedis</taxon>
        <taxon>Mucoromycota</taxon>
        <taxon>Mucoromycotina</taxon>
        <taxon>Mucoromycetes</taxon>
        <taxon>Mucorales</taxon>
        <taxon>Mucorineae</taxon>
        <taxon>Mucoraceae</taxon>
        <taxon>Mucor</taxon>
    </lineage>
</organism>
<gene>
    <name evidence="3" type="ORF">FB192DRAFT_1391121</name>
</gene>
<name>A0A8H4B9Y1_MUCCL</name>